<protein>
    <recommendedName>
        <fullName evidence="5">Apple domain-containing protein</fullName>
    </recommendedName>
</protein>
<dbReference type="GO" id="GO:0030246">
    <property type="term" value="F:carbohydrate binding"/>
    <property type="evidence" value="ECO:0007669"/>
    <property type="project" value="InterPro"/>
</dbReference>
<dbReference type="NCBIfam" id="TIGR01180">
    <property type="entry name" value="aman2_put"/>
    <property type="match status" value="1"/>
</dbReference>
<reference evidence="6" key="1">
    <citation type="submission" date="2021-02" db="EMBL/GenBank/DDBJ databases">
        <authorList>
            <person name="Dougan E. K."/>
            <person name="Rhodes N."/>
            <person name="Thang M."/>
            <person name="Chan C."/>
        </authorList>
    </citation>
    <scope>NUCLEOTIDE SEQUENCE</scope>
</reference>
<feature type="region of interest" description="Disordered" evidence="3">
    <location>
        <begin position="181"/>
        <end position="204"/>
    </location>
</feature>
<dbReference type="Pfam" id="PF07971">
    <property type="entry name" value="Glyco_hydro_92"/>
    <property type="match status" value="1"/>
</dbReference>
<feature type="chain" id="PRO_5032665148" description="Apple domain-containing protein" evidence="4">
    <location>
        <begin position="21"/>
        <end position="922"/>
    </location>
</feature>
<evidence type="ECO:0000313" key="6">
    <source>
        <dbReference type="EMBL" id="CAE8718174.1"/>
    </source>
</evidence>
<dbReference type="InterPro" id="IPR000177">
    <property type="entry name" value="Apple"/>
</dbReference>
<accession>A0A813L122</accession>
<dbReference type="PANTHER" id="PTHR12143:SF43">
    <property type="entry name" value="PUTATIVE-RELATED"/>
    <property type="match status" value="1"/>
</dbReference>
<dbReference type="EMBL" id="CAJNNW010033325">
    <property type="protein sequence ID" value="CAE8718174.1"/>
    <property type="molecule type" value="Genomic_DNA"/>
</dbReference>
<name>A0A813L122_POLGL</name>
<dbReference type="Gene3D" id="1.20.1050.60">
    <property type="entry name" value="alpha-1,2-mannosidase"/>
    <property type="match status" value="1"/>
</dbReference>
<feature type="compositionally biased region" description="Basic and acidic residues" evidence="3">
    <location>
        <begin position="183"/>
        <end position="192"/>
    </location>
</feature>
<sequence>LLRPVRLLLCLPLALPGALGEAQAPVRVPHPEDFVNVLAGAIGGQRDGQHHSTGNTLPIVGRPWGFNHWSPQSTDEKTSWWFDGNADSFYGIRCTHQPSPWIGDYAWFLLRPYTGFKANQWMGFTSYHAEGALKPYLIDLTLGPTGMRVELTPTMHGAMLRVTFPASVPPESRKICAFIPEGQARDEDERRASSQNSPTGECHVSGNGIDLVSRKFSGGVPQGDFGLHARLEADGLRVEADHGGCFEKDFKWMPMDMPGQSRTAEEGPDACQRRCDLTKGCAHFVYWPDGGCHLQDSHSSKVTAGGLTTGPAKCTGAVRQCCFILGDKEQAEVRIGTSFISNAQALRVLDSEVYGKSFDALVDAGRMVWRKYLKRVEVLDAGPPTAATFRRLEVFYTSLYRALLFPRRLDEETPTGIRHWSPYSGKVAPGIGVTDNGFWDTFRTVYPFLALAYPKELGQIVTGWLNAFTAGGWLPKWASPGYRDSMVGTFADVVLADAIIKNISGFDREIAWAALRQDAYTINPDAHDSSKGKVGLKHYTDRGFIPGDVGVSESCSRTLDFAFADAASAAAADSLGKSADAAKLRERSIRALKEMYDARNGLMGHKNSNNMFTDQNPETWGDCWTEGSMWHHSFPPFNVPLLAELHGGQPALRDKLHSLFTVPASYGVGSYHQEIHEMREMRMLGMGQYAHNNQPAHHLPYLFSMLGDHNSTAKLVRQILSRAYSPEGFAGDEDNGEMGSWYVLSAMGLYAPATGTTEDYVLGAVPLFPKIRLNNLDLTIEAPAAAHASPAISEVLWRTMLLPDASVPYSELRRGGVLRFMTPGDGELGVIMSALRGGLHQAARRVRETAGASTLRKPPSSGLISEDVVLPKGDRMGPPTRLDEDEDDTTHSTGFIATVLLATWAGYRACCSCTKSLPGHTD</sequence>
<evidence type="ECO:0000256" key="4">
    <source>
        <dbReference type="SAM" id="SignalP"/>
    </source>
</evidence>
<evidence type="ECO:0000256" key="3">
    <source>
        <dbReference type="SAM" id="MobiDB-lite"/>
    </source>
</evidence>
<dbReference type="InterPro" id="IPR012939">
    <property type="entry name" value="Glyco_hydro_92"/>
</dbReference>
<evidence type="ECO:0000256" key="2">
    <source>
        <dbReference type="ARBA" id="ARBA00023157"/>
    </source>
</evidence>
<dbReference type="SMART" id="SM00223">
    <property type="entry name" value="APPLE"/>
    <property type="match status" value="1"/>
</dbReference>
<feature type="signal peptide" evidence="4">
    <location>
        <begin position="1"/>
        <end position="20"/>
    </location>
</feature>
<feature type="region of interest" description="Disordered" evidence="3">
    <location>
        <begin position="849"/>
        <end position="889"/>
    </location>
</feature>
<feature type="non-terminal residue" evidence="6">
    <location>
        <position position="1"/>
    </location>
</feature>
<dbReference type="GO" id="GO:0006508">
    <property type="term" value="P:proteolysis"/>
    <property type="evidence" value="ECO:0007669"/>
    <property type="project" value="InterPro"/>
</dbReference>
<organism evidence="6 7">
    <name type="scientific">Polarella glacialis</name>
    <name type="common">Dinoflagellate</name>
    <dbReference type="NCBI Taxonomy" id="89957"/>
    <lineage>
        <taxon>Eukaryota</taxon>
        <taxon>Sar</taxon>
        <taxon>Alveolata</taxon>
        <taxon>Dinophyceae</taxon>
        <taxon>Suessiales</taxon>
        <taxon>Suessiaceae</taxon>
        <taxon>Polarella</taxon>
    </lineage>
</organism>
<evidence type="ECO:0000313" key="7">
    <source>
        <dbReference type="Proteomes" id="UP000626109"/>
    </source>
</evidence>
<comment type="caution">
    <text evidence="6">The sequence shown here is derived from an EMBL/GenBank/DDBJ whole genome shotgun (WGS) entry which is preliminary data.</text>
</comment>
<proteinExistence type="predicted"/>
<dbReference type="InterPro" id="IPR050883">
    <property type="entry name" value="PNGase"/>
</dbReference>
<feature type="domain" description="Apple" evidence="5">
    <location>
        <begin position="245"/>
        <end position="314"/>
    </location>
</feature>
<dbReference type="GO" id="GO:0005975">
    <property type="term" value="P:carbohydrate metabolic process"/>
    <property type="evidence" value="ECO:0007669"/>
    <property type="project" value="InterPro"/>
</dbReference>
<dbReference type="GO" id="GO:0000224">
    <property type="term" value="F:peptide-N4-(N-acetyl-beta-glucosaminyl)asparagine amidase activity"/>
    <property type="evidence" value="ECO:0007669"/>
    <property type="project" value="TreeGrafter"/>
</dbReference>
<dbReference type="GO" id="GO:0005576">
    <property type="term" value="C:extracellular region"/>
    <property type="evidence" value="ECO:0007669"/>
    <property type="project" value="InterPro"/>
</dbReference>
<evidence type="ECO:0000259" key="5">
    <source>
        <dbReference type="SMART" id="SM00223"/>
    </source>
</evidence>
<keyword evidence="2" id="KW-1015">Disulfide bond</keyword>
<dbReference type="InterPro" id="IPR014718">
    <property type="entry name" value="GH-type_carb-bd"/>
</dbReference>
<keyword evidence="1" id="KW-0677">Repeat</keyword>
<dbReference type="Gene3D" id="2.70.98.10">
    <property type="match status" value="2"/>
</dbReference>
<dbReference type="Pfam" id="PF17678">
    <property type="entry name" value="Glyco_hydro_92N"/>
    <property type="match status" value="1"/>
</dbReference>
<dbReference type="InterPro" id="IPR008928">
    <property type="entry name" value="6-hairpin_glycosidase_sf"/>
</dbReference>
<dbReference type="GO" id="GO:0005829">
    <property type="term" value="C:cytosol"/>
    <property type="evidence" value="ECO:0007669"/>
    <property type="project" value="TreeGrafter"/>
</dbReference>
<dbReference type="InterPro" id="IPR005887">
    <property type="entry name" value="GH92_a_mannosidase_put"/>
</dbReference>
<keyword evidence="4" id="KW-0732">Signal</keyword>
<dbReference type="SUPFAM" id="SSF48208">
    <property type="entry name" value="Six-hairpin glycosidases"/>
    <property type="match status" value="1"/>
</dbReference>
<dbReference type="GO" id="GO:0006516">
    <property type="term" value="P:glycoprotein catabolic process"/>
    <property type="evidence" value="ECO:0007669"/>
    <property type="project" value="TreeGrafter"/>
</dbReference>
<dbReference type="Proteomes" id="UP000626109">
    <property type="component" value="Unassembled WGS sequence"/>
</dbReference>
<dbReference type="AlphaFoldDB" id="A0A813L122"/>
<dbReference type="InterPro" id="IPR041371">
    <property type="entry name" value="GH92_N"/>
</dbReference>
<evidence type="ECO:0000256" key="1">
    <source>
        <dbReference type="ARBA" id="ARBA00022737"/>
    </source>
</evidence>
<dbReference type="PANTHER" id="PTHR12143">
    <property type="entry name" value="PEPTIDE N-GLYCANASE PNGASE -RELATED"/>
    <property type="match status" value="1"/>
</dbReference>
<dbReference type="Gene3D" id="1.20.1610.10">
    <property type="entry name" value="alpha-1,2-mannosidases domains"/>
    <property type="match status" value="1"/>
</dbReference>
<gene>
    <name evidence="6" type="ORF">PGLA2088_LOCUS39933</name>
</gene>